<evidence type="ECO:0000256" key="4">
    <source>
        <dbReference type="ARBA" id="ARBA00022723"/>
    </source>
</evidence>
<dbReference type="GO" id="GO:0004615">
    <property type="term" value="F:phosphomannomutase activity"/>
    <property type="evidence" value="ECO:0007669"/>
    <property type="project" value="TreeGrafter"/>
</dbReference>
<evidence type="ECO:0000313" key="12">
    <source>
        <dbReference type="Proteomes" id="UP000033649"/>
    </source>
</evidence>
<keyword evidence="4 7" id="KW-0479">Metal-binding</keyword>
<name>A0A0F5FLN5_9HYPH</name>
<proteinExistence type="inferred from homology"/>
<keyword evidence="5 7" id="KW-0460">Magnesium</keyword>
<evidence type="ECO:0000259" key="10">
    <source>
        <dbReference type="Pfam" id="PF02880"/>
    </source>
</evidence>
<gene>
    <name evidence="11" type="ORF">VE26_08145</name>
</gene>
<dbReference type="Proteomes" id="UP000033649">
    <property type="component" value="Unassembled WGS sequence"/>
</dbReference>
<dbReference type="InterPro" id="IPR016066">
    <property type="entry name" value="A-D-PHexomutase_CS"/>
</dbReference>
<feature type="domain" description="Alpha-D-phosphohexomutase alpha/beta/alpha" evidence="8">
    <location>
        <begin position="7"/>
        <end position="134"/>
    </location>
</feature>
<evidence type="ECO:0000256" key="2">
    <source>
        <dbReference type="ARBA" id="ARBA00010231"/>
    </source>
</evidence>
<dbReference type="OrthoDB" id="9803322at2"/>
<comment type="cofactor">
    <cofactor evidence="1">
        <name>Mg(2+)</name>
        <dbReference type="ChEBI" id="CHEBI:18420"/>
    </cofactor>
</comment>
<evidence type="ECO:0000259" key="8">
    <source>
        <dbReference type="Pfam" id="PF02878"/>
    </source>
</evidence>
<dbReference type="RefSeq" id="WP_046104500.1">
    <property type="nucleotide sequence ID" value="NZ_JZEY01000054.1"/>
</dbReference>
<reference evidence="11 12" key="1">
    <citation type="submission" date="2015-03" db="EMBL/GenBank/DDBJ databases">
        <authorList>
            <person name="Hassan Y."/>
            <person name="Lepp D."/>
            <person name="Li X.-Z."/>
            <person name="Zhou T."/>
        </authorList>
    </citation>
    <scope>NUCLEOTIDE SEQUENCE [LARGE SCALE GENOMIC DNA]</scope>
    <source>
        <strain evidence="11 12">IPL18</strain>
    </source>
</reference>
<dbReference type="InterPro" id="IPR036900">
    <property type="entry name" value="A-D-PHexomutase_C_sf"/>
</dbReference>
<evidence type="ECO:0000256" key="3">
    <source>
        <dbReference type="ARBA" id="ARBA00022553"/>
    </source>
</evidence>
<dbReference type="GO" id="GO:0005975">
    <property type="term" value="P:carbohydrate metabolic process"/>
    <property type="evidence" value="ECO:0007669"/>
    <property type="project" value="InterPro"/>
</dbReference>
<evidence type="ECO:0000259" key="9">
    <source>
        <dbReference type="Pfam" id="PF02879"/>
    </source>
</evidence>
<dbReference type="AlphaFoldDB" id="A0A0F5FLN5"/>
<dbReference type="Pfam" id="PF02878">
    <property type="entry name" value="PGM_PMM_I"/>
    <property type="match status" value="1"/>
</dbReference>
<evidence type="ECO:0000313" key="11">
    <source>
        <dbReference type="EMBL" id="KKB09809.1"/>
    </source>
</evidence>
<feature type="domain" description="Alpha-D-phosphohexomutase alpha/beta/alpha" evidence="9">
    <location>
        <begin position="156"/>
        <end position="252"/>
    </location>
</feature>
<evidence type="ECO:0008006" key="13">
    <source>
        <dbReference type="Google" id="ProtNLM"/>
    </source>
</evidence>
<comment type="similarity">
    <text evidence="2 7">Belongs to the phosphohexose mutase family.</text>
</comment>
<protein>
    <recommendedName>
        <fullName evidence="13">Phosphomannomutase</fullName>
    </recommendedName>
</protein>
<dbReference type="EMBL" id="JZEY01000054">
    <property type="protein sequence ID" value="KKB09809.1"/>
    <property type="molecule type" value="Genomic_DNA"/>
</dbReference>
<keyword evidence="3" id="KW-0597">Phosphoprotein</keyword>
<dbReference type="Pfam" id="PF02879">
    <property type="entry name" value="PGM_PMM_II"/>
    <property type="match status" value="1"/>
</dbReference>
<dbReference type="PATRIC" id="fig|429727.3.peg.1683"/>
<dbReference type="InterPro" id="IPR050060">
    <property type="entry name" value="Phosphoglucosamine_mutase"/>
</dbReference>
<dbReference type="GO" id="GO:0000287">
    <property type="term" value="F:magnesium ion binding"/>
    <property type="evidence" value="ECO:0007669"/>
    <property type="project" value="InterPro"/>
</dbReference>
<dbReference type="InterPro" id="IPR005844">
    <property type="entry name" value="A-D-PHexomutase_a/b/a-I"/>
</dbReference>
<keyword evidence="6" id="KW-0413">Isomerase</keyword>
<dbReference type="InterPro" id="IPR005845">
    <property type="entry name" value="A-D-PHexomutase_a/b/a-II"/>
</dbReference>
<accession>A0A0F5FLN5</accession>
<comment type="caution">
    <text evidence="11">The sequence shown here is derived from an EMBL/GenBank/DDBJ whole genome shotgun (WGS) entry which is preliminary data.</text>
</comment>
<dbReference type="Gene3D" id="3.40.120.10">
    <property type="entry name" value="Alpha-D-Glucose-1,6-Bisphosphate, subunit A, domain 3"/>
    <property type="match status" value="3"/>
</dbReference>
<dbReference type="STRING" id="429727.VE26_08145"/>
<keyword evidence="12" id="KW-1185">Reference proteome</keyword>
<evidence type="ECO:0000256" key="6">
    <source>
        <dbReference type="ARBA" id="ARBA00023235"/>
    </source>
</evidence>
<sequence>MSPTSLSFGTSGLRGLARDLEGQAARRYTRAFIRHLRAVAPSMSGAVYLGADFRPSSKSILADCALAIAQSGLTPVSCGAVPTPALALHAQAQGGAAIMVTGSHIPADRNGLKFYLPSGEISKADEAGIVAALDDAPVEGPAAEVVDEGAEALGRYSDRFAGLLPAGALSGLRIGVYQHTTVARDLLGDIIGGFGAEIVPLGRLEGFVPVDTEAFADPVLAPLAGWVREHGLDAIVSADGDGDRPLLMDGEGDFVRGDVLGLLAARHLGARTIVTPVTSNSGIERVEGFDRVIRTRVGSPYVIEAMAAAGSGVVGFEANGGTFVGPGVTARGVSLPPLPTRDALLPLLCALAQAMASGTTLAQLQRGLPLMHALANRLQNVPREKSLAFLDRLGQVPGFAETLFGDLGVSRKAVIDGVQVWTGSGDMVHFRASGNAPELRCYVEAAQEGQARLLLEWGLRKAAEAVGT</sequence>
<evidence type="ECO:0000256" key="5">
    <source>
        <dbReference type="ARBA" id="ARBA00022842"/>
    </source>
</evidence>
<organism evidence="11 12">
    <name type="scientific">Devosia chinhatensis</name>
    <dbReference type="NCBI Taxonomy" id="429727"/>
    <lineage>
        <taxon>Bacteria</taxon>
        <taxon>Pseudomonadati</taxon>
        <taxon>Pseudomonadota</taxon>
        <taxon>Alphaproteobacteria</taxon>
        <taxon>Hyphomicrobiales</taxon>
        <taxon>Devosiaceae</taxon>
        <taxon>Devosia</taxon>
    </lineage>
</organism>
<dbReference type="PANTHER" id="PTHR42946:SF1">
    <property type="entry name" value="PHOSPHOGLUCOMUTASE (ALPHA-D-GLUCOSE-1,6-BISPHOSPHATE-DEPENDENT)"/>
    <property type="match status" value="1"/>
</dbReference>
<dbReference type="Pfam" id="PF02880">
    <property type="entry name" value="PGM_PMM_III"/>
    <property type="match status" value="1"/>
</dbReference>
<evidence type="ECO:0000256" key="7">
    <source>
        <dbReference type="RuleBase" id="RU004326"/>
    </source>
</evidence>
<dbReference type="SUPFAM" id="SSF53738">
    <property type="entry name" value="Phosphoglucomutase, first 3 domains"/>
    <property type="match status" value="3"/>
</dbReference>
<dbReference type="PANTHER" id="PTHR42946">
    <property type="entry name" value="PHOSPHOHEXOSE MUTASE"/>
    <property type="match status" value="1"/>
</dbReference>
<evidence type="ECO:0000256" key="1">
    <source>
        <dbReference type="ARBA" id="ARBA00001946"/>
    </source>
</evidence>
<dbReference type="Gene3D" id="3.30.310.50">
    <property type="entry name" value="Alpha-D-phosphohexomutase, C-terminal domain"/>
    <property type="match status" value="1"/>
</dbReference>
<dbReference type="InterPro" id="IPR016055">
    <property type="entry name" value="A-D-PHexomutase_a/b/a-I/II/III"/>
</dbReference>
<feature type="domain" description="Alpha-D-phosphohexomutase alpha/beta/alpha" evidence="10">
    <location>
        <begin position="257"/>
        <end position="366"/>
    </location>
</feature>
<dbReference type="SUPFAM" id="SSF55957">
    <property type="entry name" value="Phosphoglucomutase, C-terminal domain"/>
    <property type="match status" value="1"/>
</dbReference>
<dbReference type="InterPro" id="IPR005846">
    <property type="entry name" value="A-D-PHexomutase_a/b/a-III"/>
</dbReference>
<dbReference type="PROSITE" id="PS00710">
    <property type="entry name" value="PGM_PMM"/>
    <property type="match status" value="1"/>
</dbReference>